<sequence length="384" mass="43868">MTQLGPSQVGLVWDVGPSYQLGVNNMEVSNFDKNIQSINRGFSNFFKTFAKISFHYGFLPWKIEESRNSKNSSVKEYAANGSKFRNGLSGIIWSLTILKFGGALLLDASQKFGANPVNYLYLLRSFGACWNYVTLYYFMFFKFPIALPQIVQHCYTMENKIQWKLHGKLKMFCSPRVITFLLLTYMAGFCIDFLFVSFPETRVQFFYTQFYQNVRLYLTYEGITPSSSEILQNPNRITLLWNSKVVDISLGLVDIFSTYCHILVAYCGDMLILMAAVTLWVPCRHFNRVIQQDMDSASNSLKTLDILEMHEDLKILSQHLNSAFSAVLLSFLADCLFYYSTHLMDILLDQPVLSKAFLVVSVAIIGLCMLLAADGFENVNVMSR</sequence>
<keyword evidence="1" id="KW-0812">Transmembrane</keyword>
<proteinExistence type="predicted"/>
<gene>
    <name evidence="2" type="ORF">Fcan01_01718</name>
</gene>
<keyword evidence="1" id="KW-0472">Membrane</keyword>
<accession>A0A226F6R8</accession>
<feature type="transmembrane region" description="Helical" evidence="1">
    <location>
        <begin position="87"/>
        <end position="106"/>
    </location>
</feature>
<dbReference type="EMBL" id="LNIX01000001">
    <property type="protein sequence ID" value="OXA65148.1"/>
    <property type="molecule type" value="Genomic_DNA"/>
</dbReference>
<dbReference type="Proteomes" id="UP000198287">
    <property type="component" value="Unassembled WGS sequence"/>
</dbReference>
<comment type="caution">
    <text evidence="2">The sequence shown here is derived from an EMBL/GenBank/DDBJ whole genome shotgun (WGS) entry which is preliminary data.</text>
</comment>
<feature type="transmembrane region" description="Helical" evidence="1">
    <location>
        <begin position="256"/>
        <end position="281"/>
    </location>
</feature>
<feature type="transmembrane region" description="Helical" evidence="1">
    <location>
        <begin position="177"/>
        <end position="198"/>
    </location>
</feature>
<name>A0A226F6R8_FOLCA</name>
<evidence type="ECO:0000313" key="2">
    <source>
        <dbReference type="EMBL" id="OXA65148.1"/>
    </source>
</evidence>
<evidence type="ECO:0000313" key="3">
    <source>
        <dbReference type="Proteomes" id="UP000198287"/>
    </source>
</evidence>
<keyword evidence="3" id="KW-1185">Reference proteome</keyword>
<dbReference type="AlphaFoldDB" id="A0A226F6R8"/>
<organism evidence="2 3">
    <name type="scientific">Folsomia candida</name>
    <name type="common">Springtail</name>
    <dbReference type="NCBI Taxonomy" id="158441"/>
    <lineage>
        <taxon>Eukaryota</taxon>
        <taxon>Metazoa</taxon>
        <taxon>Ecdysozoa</taxon>
        <taxon>Arthropoda</taxon>
        <taxon>Hexapoda</taxon>
        <taxon>Collembola</taxon>
        <taxon>Entomobryomorpha</taxon>
        <taxon>Isotomoidea</taxon>
        <taxon>Isotomidae</taxon>
        <taxon>Proisotominae</taxon>
        <taxon>Folsomia</taxon>
    </lineage>
</organism>
<protein>
    <recommendedName>
        <fullName evidence="4">Gustatory receptor</fullName>
    </recommendedName>
</protein>
<feature type="transmembrane region" description="Helical" evidence="1">
    <location>
        <begin position="118"/>
        <end position="139"/>
    </location>
</feature>
<evidence type="ECO:0008006" key="4">
    <source>
        <dbReference type="Google" id="ProtNLM"/>
    </source>
</evidence>
<keyword evidence="1" id="KW-1133">Transmembrane helix</keyword>
<evidence type="ECO:0000256" key="1">
    <source>
        <dbReference type="SAM" id="Phobius"/>
    </source>
</evidence>
<feature type="transmembrane region" description="Helical" evidence="1">
    <location>
        <begin position="352"/>
        <end position="373"/>
    </location>
</feature>
<feature type="transmembrane region" description="Helical" evidence="1">
    <location>
        <begin position="320"/>
        <end position="340"/>
    </location>
</feature>
<reference evidence="2 3" key="1">
    <citation type="submission" date="2015-12" db="EMBL/GenBank/DDBJ databases">
        <title>The genome of Folsomia candida.</title>
        <authorList>
            <person name="Faddeeva A."/>
            <person name="Derks M.F."/>
            <person name="Anvar Y."/>
            <person name="Smit S."/>
            <person name="Van Straalen N."/>
            <person name="Roelofs D."/>
        </authorList>
    </citation>
    <scope>NUCLEOTIDE SEQUENCE [LARGE SCALE GENOMIC DNA]</scope>
    <source>
        <strain evidence="2 3">VU population</strain>
        <tissue evidence="2">Whole body</tissue>
    </source>
</reference>